<keyword evidence="1" id="KW-1133">Transmembrane helix</keyword>
<keyword evidence="1" id="KW-0812">Transmembrane</keyword>
<gene>
    <name evidence="2" type="ORF">GR206_29710</name>
</gene>
<keyword evidence="1" id="KW-0472">Membrane</keyword>
<comment type="caution">
    <text evidence="2">The sequence shown here is derived from an EMBL/GenBank/DDBJ whole genome shotgun (WGS) entry which is preliminary data.</text>
</comment>
<dbReference type="EMBL" id="WUEP01000032">
    <property type="protein sequence ID" value="NEH95138.1"/>
    <property type="molecule type" value="Genomic_DNA"/>
</dbReference>
<dbReference type="Proteomes" id="UP000468864">
    <property type="component" value="Unassembled WGS sequence"/>
</dbReference>
<evidence type="ECO:0000313" key="2">
    <source>
        <dbReference type="EMBL" id="NEH95138.1"/>
    </source>
</evidence>
<organism evidence="2 3">
    <name type="scientific">Rhizobium laguerreae</name>
    <dbReference type="NCBI Taxonomy" id="1076926"/>
    <lineage>
        <taxon>Bacteria</taxon>
        <taxon>Pseudomonadati</taxon>
        <taxon>Pseudomonadota</taxon>
        <taxon>Alphaproteobacteria</taxon>
        <taxon>Hyphomicrobiales</taxon>
        <taxon>Rhizobiaceae</taxon>
        <taxon>Rhizobium/Agrobacterium group</taxon>
        <taxon>Rhizobium</taxon>
    </lineage>
</organism>
<dbReference type="RefSeq" id="WP_027666968.1">
    <property type="nucleotide sequence ID" value="NZ_WUEP01000032.1"/>
</dbReference>
<dbReference type="AlphaFoldDB" id="A0A6N9ZR27"/>
<feature type="transmembrane region" description="Helical" evidence="1">
    <location>
        <begin position="36"/>
        <end position="56"/>
    </location>
</feature>
<sequence length="81" mass="9035">MSRDDNFLLLVLIGTLGIAGMIVWHIQGANRQTGRLIVEILFFTGMSLVPFMASIAPHQPDGIARLQRSLTSRKRSGRDDR</sequence>
<evidence type="ECO:0000313" key="3">
    <source>
        <dbReference type="Proteomes" id="UP000468864"/>
    </source>
</evidence>
<proteinExistence type="predicted"/>
<name>A0A6N9ZR27_9HYPH</name>
<accession>A0A6N9ZR27</accession>
<protein>
    <submittedName>
        <fullName evidence="2">Uncharacterized protein</fullName>
    </submittedName>
</protein>
<feature type="transmembrane region" description="Helical" evidence="1">
    <location>
        <begin position="6"/>
        <end position="24"/>
    </location>
</feature>
<evidence type="ECO:0000256" key="1">
    <source>
        <dbReference type="SAM" id="Phobius"/>
    </source>
</evidence>
<reference evidence="2 3" key="1">
    <citation type="submission" date="2019-12" db="EMBL/GenBank/DDBJ databases">
        <title>Rhizobium genotypes associated with high levels of biological nitrogen fixation by grain legumes in a temperate-maritime cropping system.</title>
        <authorList>
            <person name="Maluk M."/>
            <person name="Francesc Ferrando Molina F."/>
            <person name="Lopez Del Egido L."/>
            <person name="Lafos M."/>
            <person name="Langarica-Fuentes A."/>
            <person name="Gebre Yohannes G."/>
            <person name="Young M.W."/>
            <person name="Martin P."/>
            <person name="Gantlett R."/>
            <person name="Kenicer G."/>
            <person name="Hawes C."/>
            <person name="Begg G.S."/>
            <person name="Quilliam R.S."/>
            <person name="Squire G.R."/>
            <person name="Poole P.S."/>
            <person name="Young P.W."/>
            <person name="Iannetta P.M."/>
            <person name="James E.K."/>
        </authorList>
    </citation>
    <scope>NUCLEOTIDE SEQUENCE [LARGE SCALE GENOMIC DNA]</scope>
    <source>
        <strain evidence="2 3">JHI2449</strain>
    </source>
</reference>